<comment type="caution">
    <text evidence="2">The sequence shown here is derived from an EMBL/GenBank/DDBJ whole genome shotgun (WGS) entry which is preliminary data.</text>
</comment>
<feature type="compositionally biased region" description="Basic and acidic residues" evidence="1">
    <location>
        <begin position="24"/>
        <end position="33"/>
    </location>
</feature>
<feature type="compositionally biased region" description="Acidic residues" evidence="1">
    <location>
        <begin position="36"/>
        <end position="55"/>
    </location>
</feature>
<dbReference type="SUPFAM" id="SSF54928">
    <property type="entry name" value="RNA-binding domain, RBD"/>
    <property type="match status" value="1"/>
</dbReference>
<dbReference type="InterPro" id="IPR012677">
    <property type="entry name" value="Nucleotide-bd_a/b_plait_sf"/>
</dbReference>
<feature type="region of interest" description="Disordered" evidence="1">
    <location>
        <begin position="352"/>
        <end position="388"/>
    </location>
</feature>
<feature type="compositionally biased region" description="Basic residues" evidence="1">
    <location>
        <begin position="378"/>
        <end position="388"/>
    </location>
</feature>
<dbReference type="InterPro" id="IPR035979">
    <property type="entry name" value="RBD_domain_sf"/>
</dbReference>
<organism evidence="2 3">
    <name type="scientific">Cichlidogyrus casuarinus</name>
    <dbReference type="NCBI Taxonomy" id="1844966"/>
    <lineage>
        <taxon>Eukaryota</taxon>
        <taxon>Metazoa</taxon>
        <taxon>Spiralia</taxon>
        <taxon>Lophotrochozoa</taxon>
        <taxon>Platyhelminthes</taxon>
        <taxon>Monogenea</taxon>
        <taxon>Monopisthocotylea</taxon>
        <taxon>Dactylogyridea</taxon>
        <taxon>Ancyrocephalidae</taxon>
        <taxon>Cichlidogyrus</taxon>
    </lineage>
</organism>
<dbReference type="AlphaFoldDB" id="A0ABD2PYV3"/>
<sequence length="388" mass="43382">MVVKSKKRVLEDDEPVETHKKKKSDLSLKRLQPEDSSGEEENEDVDVDMDEDPDVEKEQPAKLSKSQRKSQKKKLAKAEKKAARALLPKKEEKIPPLTSTVRLAEETNPKVPLQDRAALLKEIKNRKTLQNDLSLMIKPVPKKLAPGMIADICPAALTFYSPSFVGAGYGFVTFRTSADLEEGKKQLEGKTLKNKPLVVTSCSTKNADLSSKKLHDFDLTKLTVLNLKRATNRYDLGQIFKTAVDIKFRMLTDGSCAGSCDLLFKSEANAIEAFYRGHKAEIRGIPIYVNFTPVGRHEHETGVKTVTSQKIVTSKKAKSKGIDDPVASDQSEPECEEKGYLDAEFSIKGKERIYSKKSSPGKRLHAYQQRPKNTGPRTKMKKHKAKKS</sequence>
<keyword evidence="3" id="KW-1185">Reference proteome</keyword>
<dbReference type="EMBL" id="JBJKFK010001630">
    <property type="protein sequence ID" value="KAL3312605.1"/>
    <property type="molecule type" value="Genomic_DNA"/>
</dbReference>
<protein>
    <recommendedName>
        <fullName evidence="4">RRM domain-containing protein</fullName>
    </recommendedName>
</protein>
<accession>A0ABD2PYV3</accession>
<gene>
    <name evidence="2" type="ORF">Ciccas_008800</name>
</gene>
<feature type="region of interest" description="Disordered" evidence="1">
    <location>
        <begin position="316"/>
        <end position="337"/>
    </location>
</feature>
<feature type="region of interest" description="Disordered" evidence="1">
    <location>
        <begin position="1"/>
        <end position="75"/>
    </location>
</feature>
<dbReference type="Proteomes" id="UP001626550">
    <property type="component" value="Unassembled WGS sequence"/>
</dbReference>
<evidence type="ECO:0000313" key="3">
    <source>
        <dbReference type="Proteomes" id="UP001626550"/>
    </source>
</evidence>
<name>A0ABD2PYV3_9PLAT</name>
<evidence type="ECO:0008006" key="4">
    <source>
        <dbReference type="Google" id="ProtNLM"/>
    </source>
</evidence>
<evidence type="ECO:0000256" key="1">
    <source>
        <dbReference type="SAM" id="MobiDB-lite"/>
    </source>
</evidence>
<reference evidence="2 3" key="1">
    <citation type="submission" date="2024-11" db="EMBL/GenBank/DDBJ databases">
        <title>Adaptive evolution of stress response genes in parasites aligns with host niche diversity.</title>
        <authorList>
            <person name="Hahn C."/>
            <person name="Resl P."/>
        </authorList>
    </citation>
    <scope>NUCLEOTIDE SEQUENCE [LARGE SCALE GENOMIC DNA]</scope>
    <source>
        <strain evidence="2">EGGRZ-B1_66</strain>
        <tissue evidence="2">Body</tissue>
    </source>
</reference>
<evidence type="ECO:0000313" key="2">
    <source>
        <dbReference type="EMBL" id="KAL3312605.1"/>
    </source>
</evidence>
<proteinExistence type="predicted"/>
<feature type="compositionally biased region" description="Basic residues" evidence="1">
    <location>
        <begin position="65"/>
        <end position="75"/>
    </location>
</feature>
<dbReference type="Gene3D" id="3.30.70.330">
    <property type="match status" value="2"/>
</dbReference>